<evidence type="ECO:0000313" key="2">
    <source>
        <dbReference type="Proteomes" id="UP001235939"/>
    </source>
</evidence>
<protein>
    <submittedName>
        <fullName evidence="1">Uncharacterized protein</fullName>
    </submittedName>
</protein>
<gene>
    <name evidence="1" type="ORF">LAZ67_12001724</name>
</gene>
<keyword evidence="2" id="KW-1185">Reference proteome</keyword>
<reference evidence="1 2" key="1">
    <citation type="submission" date="2022-01" db="EMBL/GenBank/DDBJ databases">
        <title>A chromosomal length assembly of Cordylochernes scorpioides.</title>
        <authorList>
            <person name="Zeh D."/>
            <person name="Zeh J."/>
        </authorList>
    </citation>
    <scope>NUCLEOTIDE SEQUENCE [LARGE SCALE GENOMIC DNA]</scope>
    <source>
        <strain evidence="1">IN4F17</strain>
        <tissue evidence="1">Whole Body</tissue>
    </source>
</reference>
<name>A0ABY6L365_9ARAC</name>
<evidence type="ECO:0000313" key="1">
    <source>
        <dbReference type="EMBL" id="UYV74902.1"/>
    </source>
</evidence>
<proteinExistence type="predicted"/>
<sequence length="113" mass="13545">MRFKASEKCFAYLGQRVVRIRRYYHNYRFRKMTDFCGVYNGFVEILRSHRATQEDGLHHTDRKDVWATHTWTPADTLRGPIKGNHWFDGRRDGTSSSRLRWLASHRVWDVLST</sequence>
<feature type="non-terminal residue" evidence="1">
    <location>
        <position position="113"/>
    </location>
</feature>
<organism evidence="1 2">
    <name type="scientific">Cordylochernes scorpioides</name>
    <dbReference type="NCBI Taxonomy" id="51811"/>
    <lineage>
        <taxon>Eukaryota</taxon>
        <taxon>Metazoa</taxon>
        <taxon>Ecdysozoa</taxon>
        <taxon>Arthropoda</taxon>
        <taxon>Chelicerata</taxon>
        <taxon>Arachnida</taxon>
        <taxon>Pseudoscorpiones</taxon>
        <taxon>Cheliferoidea</taxon>
        <taxon>Chernetidae</taxon>
        <taxon>Cordylochernes</taxon>
    </lineage>
</organism>
<accession>A0ABY6L365</accession>
<dbReference type="EMBL" id="CP092874">
    <property type="protein sequence ID" value="UYV74902.1"/>
    <property type="molecule type" value="Genomic_DNA"/>
</dbReference>
<dbReference type="Proteomes" id="UP001235939">
    <property type="component" value="Chromosome 12"/>
</dbReference>